<accession>K2SYH6</accession>
<proteinExistence type="predicted"/>
<dbReference type="AlphaFoldDB" id="K2SYH6"/>
<dbReference type="InParanoid" id="K2SYH6"/>
<dbReference type="EMBL" id="AHHD01000044">
    <property type="protein sequence ID" value="EKG21635.1"/>
    <property type="molecule type" value="Genomic_DNA"/>
</dbReference>
<evidence type="ECO:0000313" key="2">
    <source>
        <dbReference type="Proteomes" id="UP000007129"/>
    </source>
</evidence>
<evidence type="ECO:0000313" key="1">
    <source>
        <dbReference type="EMBL" id="EKG21635.1"/>
    </source>
</evidence>
<name>K2SYH6_MACPH</name>
<dbReference type="Proteomes" id="UP000007129">
    <property type="component" value="Unassembled WGS sequence"/>
</dbReference>
<comment type="caution">
    <text evidence="1">The sequence shown here is derived from an EMBL/GenBank/DDBJ whole genome shotgun (WGS) entry which is preliminary data.</text>
</comment>
<reference evidence="1 2" key="1">
    <citation type="journal article" date="2012" name="BMC Genomics">
        <title>Tools to kill: Genome of one of the most destructive plant pathogenic fungi Macrophomina phaseolina.</title>
        <authorList>
            <person name="Islam M.S."/>
            <person name="Haque M.S."/>
            <person name="Islam M.M."/>
            <person name="Emdad E.M."/>
            <person name="Halim A."/>
            <person name="Hossen Q.M.M."/>
            <person name="Hossain M.Z."/>
            <person name="Ahmed B."/>
            <person name="Rahim S."/>
            <person name="Rahman M.S."/>
            <person name="Alam M.M."/>
            <person name="Hou S."/>
            <person name="Wan X."/>
            <person name="Saito J.A."/>
            <person name="Alam M."/>
        </authorList>
    </citation>
    <scope>NUCLEOTIDE SEQUENCE [LARGE SCALE GENOMIC DNA]</scope>
    <source>
        <strain evidence="1 2">MS6</strain>
    </source>
</reference>
<protein>
    <submittedName>
        <fullName evidence="1">Uncharacterized protein</fullName>
    </submittedName>
</protein>
<organism evidence="1 2">
    <name type="scientific">Macrophomina phaseolina (strain MS6)</name>
    <name type="common">Charcoal rot fungus</name>
    <dbReference type="NCBI Taxonomy" id="1126212"/>
    <lineage>
        <taxon>Eukaryota</taxon>
        <taxon>Fungi</taxon>
        <taxon>Dikarya</taxon>
        <taxon>Ascomycota</taxon>
        <taxon>Pezizomycotina</taxon>
        <taxon>Dothideomycetes</taxon>
        <taxon>Dothideomycetes incertae sedis</taxon>
        <taxon>Botryosphaeriales</taxon>
        <taxon>Botryosphaeriaceae</taxon>
        <taxon>Macrophomina</taxon>
    </lineage>
</organism>
<gene>
    <name evidence="1" type="ORF">MPH_01037</name>
</gene>
<sequence length="126" mass="14266">MDHSSGQEYRNACQDMFADCMACIARKIFCRAAAKINLPINVDTELQCTATAQHCYANVDCRYTCEASFQTCFGGADAQHCTRQKEMWDSCASKEEYCRYGPGQDNKQALCMLVARECYWNALLLK</sequence>
<dbReference type="HOGENOM" id="CLU_1981991_0_0_1"/>
<dbReference type="VEuPathDB" id="FungiDB:MPH_01037"/>